<dbReference type="Proteomes" id="UP000239800">
    <property type="component" value="Unassembled WGS sequence"/>
</dbReference>
<sequence>MFYTVDLPAQTPQSSPPQIAIKLELGQSIMMDDTQLTFTELREDSRCPKYTTCIWAGRARVIVEVKEKDTQPKEFMIILGEVMPDESPNKKVLQGENYTLVVEQLKPYPGDESHTETTPTLLLIKREN</sequence>
<organism evidence="1 2">
    <name type="scientific">Aureitalea marina</name>
    <dbReference type="NCBI Taxonomy" id="930804"/>
    <lineage>
        <taxon>Bacteria</taxon>
        <taxon>Pseudomonadati</taxon>
        <taxon>Bacteroidota</taxon>
        <taxon>Flavobacteriia</taxon>
        <taxon>Flavobacteriales</taxon>
        <taxon>Flavobacteriaceae</taxon>
        <taxon>Aureitalea</taxon>
    </lineage>
</organism>
<reference evidence="1 2" key="1">
    <citation type="submission" date="2016-11" db="EMBL/GenBank/DDBJ databases">
        <title>Trade-off between light-utilization and light-protection in marine flavobacteria.</title>
        <authorList>
            <person name="Kumagai Y."/>
        </authorList>
    </citation>
    <scope>NUCLEOTIDE SEQUENCE [LARGE SCALE GENOMIC DNA]</scope>
    <source>
        <strain evidence="1 2">NBRC 107741</strain>
    </source>
</reference>
<accession>A0A2S7KSP4</accession>
<name>A0A2S7KSP4_9FLAO</name>
<gene>
    <name evidence="1" type="ORF">BST85_12135</name>
</gene>
<dbReference type="AlphaFoldDB" id="A0A2S7KSP4"/>
<comment type="caution">
    <text evidence="1">The sequence shown here is derived from an EMBL/GenBank/DDBJ whole genome shotgun (WGS) entry which is preliminary data.</text>
</comment>
<evidence type="ECO:0000313" key="1">
    <source>
        <dbReference type="EMBL" id="PQB05563.1"/>
    </source>
</evidence>
<proteinExistence type="predicted"/>
<evidence type="ECO:0000313" key="2">
    <source>
        <dbReference type="Proteomes" id="UP000239800"/>
    </source>
</evidence>
<protein>
    <submittedName>
        <fullName evidence="1">Uncharacterized protein</fullName>
    </submittedName>
</protein>
<dbReference type="EMBL" id="MQUB01000001">
    <property type="protein sequence ID" value="PQB05563.1"/>
    <property type="molecule type" value="Genomic_DNA"/>
</dbReference>
<keyword evidence="2" id="KW-1185">Reference proteome</keyword>